<dbReference type="InterPro" id="IPR032675">
    <property type="entry name" value="LRR_dom_sf"/>
</dbReference>
<evidence type="ECO:0000313" key="3">
    <source>
        <dbReference type="Proteomes" id="UP001209570"/>
    </source>
</evidence>
<organism evidence="2 3">
    <name type="scientific">Pythium insidiosum</name>
    <name type="common">Pythiosis disease agent</name>
    <dbReference type="NCBI Taxonomy" id="114742"/>
    <lineage>
        <taxon>Eukaryota</taxon>
        <taxon>Sar</taxon>
        <taxon>Stramenopiles</taxon>
        <taxon>Oomycota</taxon>
        <taxon>Peronosporomycetes</taxon>
        <taxon>Pythiales</taxon>
        <taxon>Pythiaceae</taxon>
        <taxon>Pythium</taxon>
    </lineage>
</organism>
<reference evidence="2" key="1">
    <citation type="submission" date="2021-12" db="EMBL/GenBank/DDBJ databases">
        <title>Prjna785345.</title>
        <authorList>
            <person name="Rujirawat T."/>
            <person name="Krajaejun T."/>
        </authorList>
    </citation>
    <scope>NUCLEOTIDE SEQUENCE</scope>
    <source>
        <strain evidence="2">Pi057C3</strain>
    </source>
</reference>
<name>A0AAD5QAS3_PYTIN</name>
<dbReference type="Gene3D" id="3.80.10.10">
    <property type="entry name" value="Ribonuclease Inhibitor"/>
    <property type="match status" value="1"/>
</dbReference>
<evidence type="ECO:0000256" key="1">
    <source>
        <dbReference type="SAM" id="MobiDB-lite"/>
    </source>
</evidence>
<sequence length="457" mass="49793">MVSATSTPSESSSNASRSQSSLSHVTGMTVSLDAAALDDASVIATFCALIAAQCQRLKWILLNGSSYEDSESHRQSLQSLSATLASLPGLESLRVARQISVESFISAASAAWELATAPAFRSLTVKKRWDAASMMRVVSRCLGLRELTVGKITSRDNLSGQLSLPVLTKLRIKKGWHPEVLTMISHAGASLTHLRLALDDDSDGVDVAETIASHSSLTHLRLALDDDSDGVDVAETIASHCPLVSHLGVCDAKRAFVDALAAACDDGRLRRLRQIAMYHDRRPMRLTDRSFALACVRLLQILSDPSRRLAQVMERLFVLVPPQDFASVEQATDLMLRCNSMLVDIAVQRCMHFTHHQADMQPSHHNEGEGIHAADGRDTAVIAMIREMADNGPRENVVLHDGLLPDVVILPSLRRRLALMSVLKARGVHLPEAVLKGVVAMSGRNARRRMVFVCDEP</sequence>
<accession>A0AAD5QAS3</accession>
<feature type="region of interest" description="Disordered" evidence="1">
    <location>
        <begin position="1"/>
        <end position="20"/>
    </location>
</feature>
<gene>
    <name evidence="2" type="ORF">P43SY_008518</name>
</gene>
<dbReference type="EMBL" id="JAKCXM010000003">
    <property type="protein sequence ID" value="KAJ0409646.1"/>
    <property type="molecule type" value="Genomic_DNA"/>
</dbReference>
<keyword evidence="3" id="KW-1185">Reference proteome</keyword>
<dbReference type="AlphaFoldDB" id="A0AAD5QAS3"/>
<evidence type="ECO:0000313" key="2">
    <source>
        <dbReference type="EMBL" id="KAJ0409646.1"/>
    </source>
</evidence>
<dbReference type="Proteomes" id="UP001209570">
    <property type="component" value="Unassembled WGS sequence"/>
</dbReference>
<proteinExistence type="predicted"/>
<dbReference type="SUPFAM" id="SSF52047">
    <property type="entry name" value="RNI-like"/>
    <property type="match status" value="1"/>
</dbReference>
<protein>
    <submittedName>
        <fullName evidence="2">Uncharacterized protein</fullName>
    </submittedName>
</protein>
<comment type="caution">
    <text evidence="2">The sequence shown here is derived from an EMBL/GenBank/DDBJ whole genome shotgun (WGS) entry which is preliminary data.</text>
</comment>